<keyword evidence="2" id="KW-0805">Transcription regulation</keyword>
<dbReference type="RefSeq" id="WP_189437879.1">
    <property type="nucleotide sequence ID" value="NZ_BMXE01000006.1"/>
</dbReference>
<comment type="similarity">
    <text evidence="1">Belongs to the LysR transcriptional regulatory family.</text>
</comment>
<keyword evidence="3" id="KW-0238">DNA-binding</keyword>
<dbReference type="InterPro" id="IPR036388">
    <property type="entry name" value="WH-like_DNA-bd_sf"/>
</dbReference>
<organism evidence="6 7">
    <name type="scientific">Pseudovibrio japonicus</name>
    <dbReference type="NCBI Taxonomy" id="366534"/>
    <lineage>
        <taxon>Bacteria</taxon>
        <taxon>Pseudomonadati</taxon>
        <taxon>Pseudomonadota</taxon>
        <taxon>Alphaproteobacteria</taxon>
        <taxon>Hyphomicrobiales</taxon>
        <taxon>Stappiaceae</taxon>
        <taxon>Pseudovibrio</taxon>
    </lineage>
</organism>
<feature type="domain" description="HTH lysR-type" evidence="5">
    <location>
        <begin position="4"/>
        <end position="61"/>
    </location>
</feature>
<evidence type="ECO:0000256" key="1">
    <source>
        <dbReference type="ARBA" id="ARBA00009437"/>
    </source>
</evidence>
<evidence type="ECO:0000313" key="6">
    <source>
        <dbReference type="EMBL" id="GHB40841.1"/>
    </source>
</evidence>
<sequence>MIMLESEAVLTFILVSEQKSFTKAAAILDTTQSAVSSRIRRLEKQLETQLIERTTRSIKLSAAGEAFLQPARDFMRAHDQAAAVFSVERSHLRIGISHHLIGADASPLLSEVAKRAPDLKVSLTVDGSYGLMSRYEKGELDAVILLKHGTTRRHGETIGIAHFGWFGNADALSKNDAPVRLVTHPPGCNIRAMAIAALDEVDLAWQEAFIGASSADLHSAILAGFGIGALSISKNSAHLAKLRIHDKLPVLPEKEIVLLSQIGSPQAKLGLDEIKSSIALLNTA</sequence>
<dbReference type="SUPFAM" id="SSF53850">
    <property type="entry name" value="Periplasmic binding protein-like II"/>
    <property type="match status" value="1"/>
</dbReference>
<protein>
    <submittedName>
        <fullName evidence="6">LysR family transcriptional regulator</fullName>
    </submittedName>
</protein>
<proteinExistence type="inferred from homology"/>
<keyword evidence="7" id="KW-1185">Reference proteome</keyword>
<accession>A0ABQ3EK87</accession>
<evidence type="ECO:0000256" key="3">
    <source>
        <dbReference type="ARBA" id="ARBA00023125"/>
    </source>
</evidence>
<dbReference type="PRINTS" id="PR00039">
    <property type="entry name" value="HTHLYSR"/>
</dbReference>
<dbReference type="PANTHER" id="PTHR30579:SF7">
    <property type="entry name" value="HTH-TYPE TRANSCRIPTIONAL REGULATOR LRHA-RELATED"/>
    <property type="match status" value="1"/>
</dbReference>
<dbReference type="EMBL" id="BMXE01000006">
    <property type="protein sequence ID" value="GHB40841.1"/>
    <property type="molecule type" value="Genomic_DNA"/>
</dbReference>
<dbReference type="PANTHER" id="PTHR30579">
    <property type="entry name" value="TRANSCRIPTIONAL REGULATOR"/>
    <property type="match status" value="1"/>
</dbReference>
<gene>
    <name evidence="6" type="ORF">GCM10007094_32840</name>
</gene>
<dbReference type="PROSITE" id="PS50931">
    <property type="entry name" value="HTH_LYSR"/>
    <property type="match status" value="1"/>
</dbReference>
<dbReference type="Proteomes" id="UP000637980">
    <property type="component" value="Unassembled WGS sequence"/>
</dbReference>
<dbReference type="Gene3D" id="1.10.10.10">
    <property type="entry name" value="Winged helix-like DNA-binding domain superfamily/Winged helix DNA-binding domain"/>
    <property type="match status" value="1"/>
</dbReference>
<dbReference type="Gene3D" id="3.40.190.10">
    <property type="entry name" value="Periplasmic binding protein-like II"/>
    <property type="match status" value="2"/>
</dbReference>
<dbReference type="InterPro" id="IPR050176">
    <property type="entry name" value="LTTR"/>
</dbReference>
<evidence type="ECO:0000256" key="2">
    <source>
        <dbReference type="ARBA" id="ARBA00023015"/>
    </source>
</evidence>
<reference evidence="7" key="1">
    <citation type="journal article" date="2019" name="Int. J. Syst. Evol. Microbiol.">
        <title>The Global Catalogue of Microorganisms (GCM) 10K type strain sequencing project: providing services to taxonomists for standard genome sequencing and annotation.</title>
        <authorList>
            <consortium name="The Broad Institute Genomics Platform"/>
            <consortium name="The Broad Institute Genome Sequencing Center for Infectious Disease"/>
            <person name="Wu L."/>
            <person name="Ma J."/>
        </authorList>
    </citation>
    <scope>NUCLEOTIDE SEQUENCE [LARGE SCALE GENOMIC DNA]</scope>
    <source>
        <strain evidence="7">KCTC 12861</strain>
    </source>
</reference>
<comment type="caution">
    <text evidence="6">The sequence shown here is derived from an EMBL/GenBank/DDBJ whole genome shotgun (WGS) entry which is preliminary data.</text>
</comment>
<evidence type="ECO:0000259" key="5">
    <source>
        <dbReference type="PROSITE" id="PS50931"/>
    </source>
</evidence>
<dbReference type="Pfam" id="PF03466">
    <property type="entry name" value="LysR_substrate"/>
    <property type="match status" value="1"/>
</dbReference>
<dbReference type="InterPro" id="IPR000847">
    <property type="entry name" value="LysR_HTH_N"/>
</dbReference>
<name>A0ABQ3EK87_9HYPH</name>
<dbReference type="InterPro" id="IPR036390">
    <property type="entry name" value="WH_DNA-bd_sf"/>
</dbReference>
<dbReference type="SUPFAM" id="SSF46785">
    <property type="entry name" value="Winged helix' DNA-binding domain"/>
    <property type="match status" value="1"/>
</dbReference>
<dbReference type="Pfam" id="PF00126">
    <property type="entry name" value="HTH_1"/>
    <property type="match status" value="1"/>
</dbReference>
<keyword evidence="4" id="KW-0804">Transcription</keyword>
<dbReference type="InterPro" id="IPR005119">
    <property type="entry name" value="LysR_subst-bd"/>
</dbReference>
<evidence type="ECO:0000313" key="7">
    <source>
        <dbReference type="Proteomes" id="UP000637980"/>
    </source>
</evidence>
<evidence type="ECO:0000256" key="4">
    <source>
        <dbReference type="ARBA" id="ARBA00023163"/>
    </source>
</evidence>